<accession>A0A7R9GEJ1</accession>
<dbReference type="AlphaFoldDB" id="A0A7R9GEJ1"/>
<keyword evidence="1" id="KW-0472">Membrane</keyword>
<evidence type="ECO:0000313" key="2">
    <source>
        <dbReference type="EMBL" id="CAD7277959.1"/>
    </source>
</evidence>
<evidence type="ECO:0000256" key="1">
    <source>
        <dbReference type="SAM" id="Phobius"/>
    </source>
</evidence>
<keyword evidence="1" id="KW-0812">Transmembrane</keyword>
<gene>
    <name evidence="2" type="ORF">NMOB1V02_LOCUS5675</name>
</gene>
<feature type="transmembrane region" description="Helical" evidence="1">
    <location>
        <begin position="62"/>
        <end position="83"/>
    </location>
</feature>
<dbReference type="Proteomes" id="UP000678499">
    <property type="component" value="Unassembled WGS sequence"/>
</dbReference>
<protein>
    <submittedName>
        <fullName evidence="2">Uncharacterized protein</fullName>
    </submittedName>
</protein>
<keyword evidence="3" id="KW-1185">Reference proteome</keyword>
<proteinExistence type="predicted"/>
<dbReference type="EMBL" id="OA883107">
    <property type="protein sequence ID" value="CAD7277959.1"/>
    <property type="molecule type" value="Genomic_DNA"/>
</dbReference>
<evidence type="ECO:0000313" key="3">
    <source>
        <dbReference type="Proteomes" id="UP000678499"/>
    </source>
</evidence>
<keyword evidence="1" id="KW-1133">Transmembrane helix</keyword>
<reference evidence="2" key="1">
    <citation type="submission" date="2020-11" db="EMBL/GenBank/DDBJ databases">
        <authorList>
            <person name="Tran Van P."/>
        </authorList>
    </citation>
    <scope>NUCLEOTIDE SEQUENCE</scope>
</reference>
<feature type="transmembrane region" description="Helical" evidence="1">
    <location>
        <begin position="126"/>
        <end position="146"/>
    </location>
</feature>
<sequence length="253" mass="28199">MGDCKVPKVCCPPPVKPCCPAPQETIRICCEVPKPSPPRCDLKPPLPKCEESGSWGSTLLKLAGVALVGALLFAAVNYAAGVYTDQGDEVSLKPSIAKMEVMVMHQGLNEWLKSPAVMQDDPARHLHRSTTTIHAVTFFFFSSLAWERKRRRIAAAAEDEAEAAAASLMSEFTFLRGGRGCDLWPPRRGDYCAHARERARAAVSERGKTTGRHRDDRHSGHHHHHFFFFFSFCSLYIYLETYQLHRPAAARPP</sequence>
<name>A0A7R9GEJ1_9CRUS</name>
<dbReference type="EMBL" id="CAJPEX010001070">
    <property type="protein sequence ID" value="CAG0918111.1"/>
    <property type="molecule type" value="Genomic_DNA"/>
</dbReference>
<organism evidence="2">
    <name type="scientific">Notodromas monacha</name>
    <dbReference type="NCBI Taxonomy" id="399045"/>
    <lineage>
        <taxon>Eukaryota</taxon>
        <taxon>Metazoa</taxon>
        <taxon>Ecdysozoa</taxon>
        <taxon>Arthropoda</taxon>
        <taxon>Crustacea</taxon>
        <taxon>Oligostraca</taxon>
        <taxon>Ostracoda</taxon>
        <taxon>Podocopa</taxon>
        <taxon>Podocopida</taxon>
        <taxon>Cypridocopina</taxon>
        <taxon>Cypridoidea</taxon>
        <taxon>Cyprididae</taxon>
        <taxon>Notodromas</taxon>
    </lineage>
</organism>